<dbReference type="AlphaFoldDB" id="A0A369J211"/>
<keyword evidence="5" id="KW-1185">Reference proteome</keyword>
<accession>A0A369J211</accession>
<sequence length="99" mass="11266">MSGMTTQGERSPELPKKKDLDEFIVAVRTHADRLGRPANVYETFAVALRDYEGKRTERDDVMQRIRLLFEGYPALIKGFSRLLPHAGEYILEAGSRAKL</sequence>
<dbReference type="GO" id="GO:0006355">
    <property type="term" value="P:regulation of DNA-templated transcription"/>
    <property type="evidence" value="ECO:0007669"/>
    <property type="project" value="InterPro"/>
</dbReference>
<dbReference type="OrthoDB" id="1913924at2759"/>
<dbReference type="PROSITE" id="PS51477">
    <property type="entry name" value="PAH"/>
    <property type="match status" value="1"/>
</dbReference>
<evidence type="ECO:0000256" key="2">
    <source>
        <dbReference type="ARBA" id="ARBA00023242"/>
    </source>
</evidence>
<comment type="subcellular location">
    <subcellularLocation>
        <location evidence="1 3">Nucleus</location>
    </subcellularLocation>
</comment>
<dbReference type="EMBL" id="LUEZ02000136">
    <property type="protein sequence ID" value="RDB16029.1"/>
    <property type="molecule type" value="Genomic_DNA"/>
</dbReference>
<keyword evidence="2 3" id="KW-0539">Nucleus</keyword>
<dbReference type="InterPro" id="IPR036600">
    <property type="entry name" value="PAH_sf"/>
</dbReference>
<reference evidence="4" key="1">
    <citation type="submission" date="2018-04" db="EMBL/GenBank/DDBJ databases">
        <title>Whole genome sequencing of Hypsizygus marmoreus.</title>
        <authorList>
            <person name="Choi I.-G."/>
            <person name="Min B."/>
            <person name="Kim J.-G."/>
            <person name="Kim S."/>
            <person name="Oh Y.-L."/>
            <person name="Kong W.-S."/>
            <person name="Park H."/>
            <person name="Jeong J."/>
            <person name="Song E.-S."/>
        </authorList>
    </citation>
    <scope>NUCLEOTIDE SEQUENCE [LARGE SCALE GENOMIC DNA]</scope>
    <source>
        <strain evidence="4">51987-8</strain>
    </source>
</reference>
<organism evidence="4 5">
    <name type="scientific">Hypsizygus marmoreus</name>
    <name type="common">White beech mushroom</name>
    <name type="synonym">Agaricus marmoreus</name>
    <dbReference type="NCBI Taxonomy" id="39966"/>
    <lineage>
        <taxon>Eukaryota</taxon>
        <taxon>Fungi</taxon>
        <taxon>Dikarya</taxon>
        <taxon>Basidiomycota</taxon>
        <taxon>Agaricomycotina</taxon>
        <taxon>Agaricomycetes</taxon>
        <taxon>Agaricomycetidae</taxon>
        <taxon>Agaricales</taxon>
        <taxon>Tricholomatineae</taxon>
        <taxon>Lyophyllaceae</taxon>
        <taxon>Hypsizygus</taxon>
    </lineage>
</organism>
<dbReference type="InParanoid" id="A0A369J211"/>
<evidence type="ECO:0000256" key="3">
    <source>
        <dbReference type="PROSITE-ProRule" id="PRU00810"/>
    </source>
</evidence>
<evidence type="ECO:0000313" key="4">
    <source>
        <dbReference type="EMBL" id="RDB16029.1"/>
    </source>
</evidence>
<dbReference type="GO" id="GO:0005634">
    <property type="term" value="C:nucleus"/>
    <property type="evidence" value="ECO:0007669"/>
    <property type="project" value="UniProtKB-SubCell"/>
</dbReference>
<evidence type="ECO:0000313" key="5">
    <source>
        <dbReference type="Proteomes" id="UP000076154"/>
    </source>
</evidence>
<dbReference type="InterPro" id="IPR003822">
    <property type="entry name" value="PAH"/>
</dbReference>
<evidence type="ECO:0000256" key="1">
    <source>
        <dbReference type="ARBA" id="ARBA00004123"/>
    </source>
</evidence>
<protein>
    <submittedName>
        <fullName evidence="4">Uncharacterized protein</fullName>
    </submittedName>
</protein>
<name>A0A369J211_HYPMA</name>
<comment type="caution">
    <text evidence="4">The sequence shown here is derived from an EMBL/GenBank/DDBJ whole genome shotgun (WGS) entry which is preliminary data.</text>
</comment>
<dbReference type="Proteomes" id="UP000076154">
    <property type="component" value="Unassembled WGS sequence"/>
</dbReference>
<dbReference type="Pfam" id="PF02671">
    <property type="entry name" value="PAH"/>
    <property type="match status" value="1"/>
</dbReference>
<dbReference type="SUPFAM" id="SSF47762">
    <property type="entry name" value="PAH2 domain"/>
    <property type="match status" value="1"/>
</dbReference>
<dbReference type="Gene3D" id="1.20.1160.11">
    <property type="entry name" value="Paired amphipathic helix"/>
    <property type="match status" value="1"/>
</dbReference>
<proteinExistence type="predicted"/>
<gene>
    <name evidence="4" type="ORF">Hypma_003448</name>
</gene>